<dbReference type="GO" id="GO:0006487">
    <property type="term" value="P:protein N-linked glycosylation"/>
    <property type="evidence" value="ECO:0007669"/>
    <property type="project" value="TreeGrafter"/>
</dbReference>
<dbReference type="GO" id="GO:0046921">
    <property type="term" value="F:alpha-(1-&gt;6)-fucosyltransferase activity"/>
    <property type="evidence" value="ECO:0007669"/>
    <property type="project" value="TreeGrafter"/>
</dbReference>
<feature type="compositionally biased region" description="Low complexity" evidence="1">
    <location>
        <begin position="56"/>
        <end position="67"/>
    </location>
</feature>
<protein>
    <submittedName>
        <fullName evidence="3">Uncharacterized protein</fullName>
    </submittedName>
</protein>
<reference evidence="3 4" key="1">
    <citation type="submission" date="2015-03" db="EMBL/GenBank/DDBJ databases">
        <title>RNA-seq based gene annotation and comparative genomics of four Zymoseptoria species reveal species-specific pathogenicity related genes and transposable element activity.</title>
        <authorList>
            <person name="Grandaubert J."/>
            <person name="Bhattacharyya A."/>
            <person name="Stukenbrock E.H."/>
        </authorList>
    </citation>
    <scope>NUCLEOTIDE SEQUENCE [LARGE SCALE GENOMIC DNA]</scope>
    <source>
        <strain evidence="3 4">Zb18110</strain>
    </source>
</reference>
<dbReference type="OrthoDB" id="2392789at2759"/>
<comment type="caution">
    <text evidence="3">The sequence shown here is derived from an EMBL/GenBank/DDBJ whole genome shotgun (WGS) entry which is preliminary data.</text>
</comment>
<dbReference type="Proteomes" id="UP000033647">
    <property type="component" value="Unassembled WGS sequence"/>
</dbReference>
<feature type="region of interest" description="Disordered" evidence="1">
    <location>
        <begin position="1"/>
        <end position="67"/>
    </location>
</feature>
<proteinExistence type="predicted"/>
<keyword evidence="2" id="KW-1133">Transmembrane helix</keyword>
<keyword evidence="2" id="KW-0812">Transmembrane</keyword>
<evidence type="ECO:0000313" key="3">
    <source>
        <dbReference type="EMBL" id="KJX93577.1"/>
    </source>
</evidence>
<name>A0A0F4G996_9PEZI</name>
<keyword evidence="4" id="KW-1185">Reference proteome</keyword>
<dbReference type="AlphaFoldDB" id="A0A0F4G996"/>
<evidence type="ECO:0000256" key="2">
    <source>
        <dbReference type="SAM" id="Phobius"/>
    </source>
</evidence>
<organism evidence="3 4">
    <name type="scientific">Zymoseptoria brevis</name>
    <dbReference type="NCBI Taxonomy" id="1047168"/>
    <lineage>
        <taxon>Eukaryota</taxon>
        <taxon>Fungi</taxon>
        <taxon>Dikarya</taxon>
        <taxon>Ascomycota</taxon>
        <taxon>Pezizomycotina</taxon>
        <taxon>Dothideomycetes</taxon>
        <taxon>Dothideomycetidae</taxon>
        <taxon>Mycosphaerellales</taxon>
        <taxon>Mycosphaerellaceae</taxon>
        <taxon>Zymoseptoria</taxon>
    </lineage>
</organism>
<keyword evidence="2" id="KW-0472">Membrane</keyword>
<accession>A0A0F4G996</accession>
<gene>
    <name evidence="3" type="ORF">TI39_contig4293g00001</name>
</gene>
<feature type="compositionally biased region" description="Pro residues" evidence="1">
    <location>
        <begin position="44"/>
        <end position="55"/>
    </location>
</feature>
<feature type="transmembrane region" description="Helical" evidence="2">
    <location>
        <begin position="77"/>
        <end position="95"/>
    </location>
</feature>
<dbReference type="PANTHER" id="PTHR13132:SF29">
    <property type="entry name" value="ALPHA-(1,6)-FUCOSYLTRANSFERASE"/>
    <property type="match status" value="1"/>
</dbReference>
<dbReference type="PANTHER" id="PTHR13132">
    <property type="entry name" value="ALPHA- 1,6 -FUCOSYLTRANSFERASE"/>
    <property type="match status" value="1"/>
</dbReference>
<dbReference type="EMBL" id="LAFY01004252">
    <property type="protein sequence ID" value="KJX93577.1"/>
    <property type="molecule type" value="Genomic_DNA"/>
</dbReference>
<feature type="compositionally biased region" description="Low complexity" evidence="1">
    <location>
        <begin position="10"/>
        <end position="24"/>
    </location>
</feature>
<sequence>MRGRRNTGLSDSSSSASSTSSNPSPTLRPTRAGPVLNEKEYLTSPPPTPSLPPPVTTTTRPRTITTSTKRDMAVKSLFVLFGLLALWRCLFGAAFRSLHDAKPHHDMTARFRPAGVVPSEPAAVVLTNSDAISKWTISIPHNSSFPLPGRVYAEMCSQSVQLRGELNKHLHQSTSQSWWRKHGGDAPDPTYLDTFDAEKMGVLPPSERVTNLCEKSLTYVLGPDDASFGTSLLHLWLSYGLAKRDGRAFFLDDTNWAWGKFTAYFLPPTIPICSRPPPHHIVPCPHTARHIVVSTATFPYLSLGAKPATAAPPTSKHPHFVRPLSSGPADSALELLRTGYSALFHLAGEDALYASSRIAALQSQSEGGALIGLQVRRGDLHPLEAQYSHDYLPLSRYIAAAEEMCSRTTSNNDGKKTCTLALATDDPALLTQASSSDENQMSDLSPGTTLQRAQNRIHLATKAALDASAPVHPLRSPGSAFAKHVPENSGWEGGFYPRLFLSIGASPGKDAVVPVPQQAMELRQMVGRAYVLDLAVLGQASDGVVCGIGSATCRVLGVMMGGAEGGRWRNVDAGRAEVAWTWDGR</sequence>
<evidence type="ECO:0000313" key="4">
    <source>
        <dbReference type="Proteomes" id="UP000033647"/>
    </source>
</evidence>
<evidence type="ECO:0000256" key="1">
    <source>
        <dbReference type="SAM" id="MobiDB-lite"/>
    </source>
</evidence>